<dbReference type="EMBL" id="JAKWBI020000672">
    <property type="protein sequence ID" value="KAJ2893032.1"/>
    <property type="molecule type" value="Genomic_DNA"/>
</dbReference>
<dbReference type="PROSITE" id="PS51037">
    <property type="entry name" value="YEATS"/>
    <property type="match status" value="1"/>
</dbReference>
<dbReference type="InterPro" id="IPR038704">
    <property type="entry name" value="YEAST_sf"/>
</dbReference>
<protein>
    <recommendedName>
        <fullName evidence="4">YEATS domain-containing protein</fullName>
    </recommendedName>
</protein>
<feature type="region of interest" description="Disordered" evidence="3">
    <location>
        <begin position="132"/>
        <end position="158"/>
    </location>
</feature>
<dbReference type="InterPro" id="IPR005033">
    <property type="entry name" value="YEATS"/>
</dbReference>
<feature type="domain" description="YEATS" evidence="4">
    <location>
        <begin position="1"/>
        <end position="134"/>
    </location>
</feature>
<dbReference type="Pfam" id="PF03366">
    <property type="entry name" value="YEATS"/>
    <property type="match status" value="1"/>
</dbReference>
<gene>
    <name evidence="5" type="ORF">MKZ38_009125</name>
</gene>
<dbReference type="GO" id="GO:0006355">
    <property type="term" value="P:regulation of DNA-templated transcription"/>
    <property type="evidence" value="ECO:0007669"/>
    <property type="project" value="InterPro"/>
</dbReference>
<dbReference type="Proteomes" id="UP001201980">
    <property type="component" value="Unassembled WGS sequence"/>
</dbReference>
<evidence type="ECO:0000256" key="1">
    <source>
        <dbReference type="ARBA" id="ARBA00023242"/>
    </source>
</evidence>
<evidence type="ECO:0000313" key="6">
    <source>
        <dbReference type="Proteomes" id="UP001201980"/>
    </source>
</evidence>
<organism evidence="5 6">
    <name type="scientific">Zalerion maritima</name>
    <dbReference type="NCBI Taxonomy" id="339359"/>
    <lineage>
        <taxon>Eukaryota</taxon>
        <taxon>Fungi</taxon>
        <taxon>Dikarya</taxon>
        <taxon>Ascomycota</taxon>
        <taxon>Pezizomycotina</taxon>
        <taxon>Sordariomycetes</taxon>
        <taxon>Lulworthiomycetidae</taxon>
        <taxon>Lulworthiales</taxon>
        <taxon>Lulworthiaceae</taxon>
        <taxon>Zalerion</taxon>
    </lineage>
</organism>
<accession>A0AAD5WNB2</accession>
<keyword evidence="6" id="KW-1185">Reference proteome</keyword>
<name>A0AAD5WNB2_9PEZI</name>
<dbReference type="AlphaFoldDB" id="A0AAD5WNB2"/>
<dbReference type="InterPro" id="IPR055129">
    <property type="entry name" value="YEATS_dom"/>
</dbReference>
<evidence type="ECO:0000256" key="3">
    <source>
        <dbReference type="SAM" id="MobiDB-lite"/>
    </source>
</evidence>
<dbReference type="Gene3D" id="2.60.40.1970">
    <property type="entry name" value="YEATS domain"/>
    <property type="match status" value="1"/>
</dbReference>
<sequence length="228" mass="25915">MIVERKVKLVTAQHNIDKPSPMEGFPMKEWSIEIFVLDEEGNEHPAKCFTRVVYNLHPSFENPVQSEAFHEPPFRCQNEGWGEFALTVDCYTTEKGGKSTIEHDLNFGAPKYENIHTITFKNPSQALQQTLRETGPLPNDDNPKGKARKTHDGKRKKGVDVEKMAEALPRLSEDDLLQVIQMIHDNKTDDTYIKNDVDAGEFSVDLYTLPDNLAKSIWDFLVKNGVVS</sequence>
<evidence type="ECO:0000259" key="4">
    <source>
        <dbReference type="PROSITE" id="PS51037"/>
    </source>
</evidence>
<evidence type="ECO:0000256" key="2">
    <source>
        <dbReference type="PROSITE-ProRule" id="PRU00376"/>
    </source>
</evidence>
<dbReference type="InterPro" id="IPR016665">
    <property type="entry name" value="Sas5/TAF14"/>
</dbReference>
<dbReference type="GO" id="GO:0000785">
    <property type="term" value="C:chromatin"/>
    <property type="evidence" value="ECO:0007669"/>
    <property type="project" value="UniProtKB-ARBA"/>
</dbReference>
<dbReference type="CDD" id="cd16905">
    <property type="entry name" value="YEATS_Taf14_like"/>
    <property type="match status" value="1"/>
</dbReference>
<feature type="compositionally biased region" description="Basic residues" evidence="3">
    <location>
        <begin position="145"/>
        <end position="157"/>
    </location>
</feature>
<evidence type="ECO:0000313" key="5">
    <source>
        <dbReference type="EMBL" id="KAJ2893032.1"/>
    </source>
</evidence>
<dbReference type="GO" id="GO:0005634">
    <property type="term" value="C:nucleus"/>
    <property type="evidence" value="ECO:0007669"/>
    <property type="project" value="UniProtKB-SubCell"/>
</dbReference>
<dbReference type="PANTHER" id="PTHR23195">
    <property type="entry name" value="YEATS DOMAIN"/>
    <property type="match status" value="1"/>
</dbReference>
<keyword evidence="1 2" id="KW-0539">Nucleus</keyword>
<proteinExistence type="predicted"/>
<comment type="caution">
    <text evidence="5">The sequence shown here is derived from an EMBL/GenBank/DDBJ whole genome shotgun (WGS) entry which is preliminary data.</text>
</comment>
<comment type="subcellular location">
    <subcellularLocation>
        <location evidence="2">Nucleus</location>
    </subcellularLocation>
</comment>
<dbReference type="PIRSF" id="PIRSF016551">
    <property type="entry name" value="SAS5/TFIID_14"/>
    <property type="match status" value="1"/>
</dbReference>
<reference evidence="5" key="1">
    <citation type="submission" date="2022-07" db="EMBL/GenBank/DDBJ databases">
        <title>Draft genome sequence of Zalerion maritima ATCC 34329, a (micro)plastics degrading marine fungus.</title>
        <authorList>
            <person name="Paco A."/>
            <person name="Goncalves M.F.M."/>
            <person name="Rocha-Santos T.A.P."/>
            <person name="Alves A."/>
        </authorList>
    </citation>
    <scope>NUCLEOTIDE SEQUENCE</scope>
    <source>
        <strain evidence="5">ATCC 34329</strain>
    </source>
</reference>